<reference evidence="1 2" key="1">
    <citation type="journal article" date="2021" name="BMC Biol.">
        <title>Horizontally acquired antibacterial genes associated with adaptive radiation of ladybird beetles.</title>
        <authorList>
            <person name="Li H.S."/>
            <person name="Tang X.F."/>
            <person name="Huang Y.H."/>
            <person name="Xu Z.Y."/>
            <person name="Chen M.L."/>
            <person name="Du X.Y."/>
            <person name="Qiu B.Y."/>
            <person name="Chen P.T."/>
            <person name="Zhang W."/>
            <person name="Slipinski A."/>
            <person name="Escalona H.E."/>
            <person name="Waterhouse R.M."/>
            <person name="Zwick A."/>
            <person name="Pang H."/>
        </authorList>
    </citation>
    <scope>NUCLEOTIDE SEQUENCE [LARGE SCALE GENOMIC DNA]</scope>
    <source>
        <strain evidence="1">SYSU2018</strain>
    </source>
</reference>
<dbReference type="Proteomes" id="UP001516400">
    <property type="component" value="Unassembled WGS sequence"/>
</dbReference>
<proteinExistence type="predicted"/>
<evidence type="ECO:0000313" key="2">
    <source>
        <dbReference type="Proteomes" id="UP001516400"/>
    </source>
</evidence>
<protein>
    <submittedName>
        <fullName evidence="1">Uncharacterized protein</fullName>
    </submittedName>
</protein>
<evidence type="ECO:0000313" key="1">
    <source>
        <dbReference type="EMBL" id="KAL3287154.1"/>
    </source>
</evidence>
<dbReference type="AlphaFoldDB" id="A0ABD2P8I3"/>
<keyword evidence="2" id="KW-1185">Reference proteome</keyword>
<dbReference type="EMBL" id="JABFTP020000185">
    <property type="protein sequence ID" value="KAL3287154.1"/>
    <property type="molecule type" value="Genomic_DNA"/>
</dbReference>
<name>A0ABD2P8I3_9CUCU</name>
<accession>A0ABD2P8I3</accession>
<comment type="caution">
    <text evidence="1">The sequence shown here is derived from an EMBL/GenBank/DDBJ whole genome shotgun (WGS) entry which is preliminary data.</text>
</comment>
<sequence length="108" mass="12421">MDVNNEKNKNRKNTLKNFCTENKSIDLNVIDKTEYLVKTADGNFMQGQGKENVSLISELVSKKKYTNENHVRRLFTDEPESSAGVIDFKKIDVERFENNTMIYVGLAL</sequence>
<organism evidence="1 2">
    <name type="scientific">Cryptolaemus montrouzieri</name>
    <dbReference type="NCBI Taxonomy" id="559131"/>
    <lineage>
        <taxon>Eukaryota</taxon>
        <taxon>Metazoa</taxon>
        <taxon>Ecdysozoa</taxon>
        <taxon>Arthropoda</taxon>
        <taxon>Hexapoda</taxon>
        <taxon>Insecta</taxon>
        <taxon>Pterygota</taxon>
        <taxon>Neoptera</taxon>
        <taxon>Endopterygota</taxon>
        <taxon>Coleoptera</taxon>
        <taxon>Polyphaga</taxon>
        <taxon>Cucujiformia</taxon>
        <taxon>Coccinelloidea</taxon>
        <taxon>Coccinellidae</taxon>
        <taxon>Scymninae</taxon>
        <taxon>Scymnini</taxon>
        <taxon>Cryptolaemus</taxon>
    </lineage>
</organism>
<gene>
    <name evidence="1" type="ORF">HHI36_001633</name>
</gene>